<sequence length="285" mass="32671">MLNIGIIGKSELLEKQIKELVDYADIRILGKSSVGTKTQSSEYLYSIPEYNRIELIERSDAIFLEDSSLLPFALLKDAIKRNKHIFFADYPGFSHQECSELMKLTDEAGTVVQVKNPFFFNPVIQWVNANISFPFYVEINVVKNNSEENEAFLPEILMMAVKFAKRDPKKIIPTFFKGPANLFSFQNIRFEFDDSSRVNLNYTLSDTDEVFSLKVISNSDIFGVNVLKGTVKAKRIPVNLKNFKPQKEYESFFRSINKKLAPCCGVNDYLALQQTMAEIEKKKSH</sequence>
<reference evidence="1" key="1">
    <citation type="submission" date="2018-06" db="EMBL/GenBank/DDBJ databases">
        <authorList>
            <person name="Zhirakovskaya E."/>
        </authorList>
    </citation>
    <scope>NUCLEOTIDE SEQUENCE</scope>
</reference>
<accession>A0A3B0TP46</accession>
<dbReference type="AlphaFoldDB" id="A0A3B0TP46"/>
<proteinExistence type="predicted"/>
<dbReference type="EMBL" id="UOEP01000120">
    <property type="protein sequence ID" value="VAW20385.1"/>
    <property type="molecule type" value="Genomic_DNA"/>
</dbReference>
<evidence type="ECO:0000313" key="1">
    <source>
        <dbReference type="EMBL" id="VAW20385.1"/>
    </source>
</evidence>
<dbReference type="InterPro" id="IPR036291">
    <property type="entry name" value="NAD(P)-bd_dom_sf"/>
</dbReference>
<dbReference type="SUPFAM" id="SSF51735">
    <property type="entry name" value="NAD(P)-binding Rossmann-fold domains"/>
    <property type="match status" value="1"/>
</dbReference>
<gene>
    <name evidence="1" type="ORF">MNBD_BACTEROID01-2027</name>
</gene>
<protein>
    <recommendedName>
        <fullName evidence="2">Gfo/Idh/MocA-like oxidoreductase N-terminal domain-containing protein</fullName>
    </recommendedName>
</protein>
<evidence type="ECO:0008006" key="2">
    <source>
        <dbReference type="Google" id="ProtNLM"/>
    </source>
</evidence>
<name>A0A3B0TP46_9ZZZZ</name>
<organism evidence="1">
    <name type="scientific">hydrothermal vent metagenome</name>
    <dbReference type="NCBI Taxonomy" id="652676"/>
    <lineage>
        <taxon>unclassified sequences</taxon>
        <taxon>metagenomes</taxon>
        <taxon>ecological metagenomes</taxon>
    </lineage>
</organism>